<sequence length="199" mass="22302">MSAHPHLVRQAALQAEAATVLTGLDLATLVAGIGPLVPAGSVVSGLMCWRDLDLMLHVGADFRPVDVLDLMRRIVERPGVVGLQYSDERGPRAPTDQRRDERYHVPITVLHAGETWRIDLTLWLHDPHLNIPAWHEDLSRRITGEQRLAVLRIKDVWHRHPAYPDEIGGVDIYTAVLDHGVSRPDEFGAWLAERGRAPR</sequence>
<organism evidence="1 2">
    <name type="scientific">Pseudosporangium ferrugineum</name>
    <dbReference type="NCBI Taxonomy" id="439699"/>
    <lineage>
        <taxon>Bacteria</taxon>
        <taxon>Bacillati</taxon>
        <taxon>Actinomycetota</taxon>
        <taxon>Actinomycetes</taxon>
        <taxon>Micromonosporales</taxon>
        <taxon>Micromonosporaceae</taxon>
        <taxon>Pseudosporangium</taxon>
    </lineage>
</organism>
<dbReference type="OrthoDB" id="7946528at2"/>
<keyword evidence="2" id="KW-1185">Reference proteome</keyword>
<protein>
    <recommendedName>
        <fullName evidence="3">Nucleotidyltransferase AbiEii toxin of type IV toxin-antitoxin system</fullName>
    </recommendedName>
</protein>
<reference evidence="1 2" key="1">
    <citation type="submission" date="2018-03" db="EMBL/GenBank/DDBJ databases">
        <title>Genomic Encyclopedia of Archaeal and Bacterial Type Strains, Phase II (KMG-II): from individual species to whole genera.</title>
        <authorList>
            <person name="Goeker M."/>
        </authorList>
    </citation>
    <scope>NUCLEOTIDE SEQUENCE [LARGE SCALE GENOMIC DNA]</scope>
    <source>
        <strain evidence="1 2">DSM 45348</strain>
    </source>
</reference>
<dbReference type="Proteomes" id="UP000239209">
    <property type="component" value="Unassembled WGS sequence"/>
</dbReference>
<dbReference type="RefSeq" id="WP_106124858.1">
    <property type="nucleotide sequence ID" value="NZ_PVZG01000001.1"/>
</dbReference>
<evidence type="ECO:0008006" key="3">
    <source>
        <dbReference type="Google" id="ProtNLM"/>
    </source>
</evidence>
<accession>A0A2T0SJM0</accession>
<gene>
    <name evidence="1" type="ORF">CLV70_101758</name>
</gene>
<dbReference type="AlphaFoldDB" id="A0A2T0SJM0"/>
<evidence type="ECO:0000313" key="2">
    <source>
        <dbReference type="Proteomes" id="UP000239209"/>
    </source>
</evidence>
<proteinExistence type="predicted"/>
<comment type="caution">
    <text evidence="1">The sequence shown here is derived from an EMBL/GenBank/DDBJ whole genome shotgun (WGS) entry which is preliminary data.</text>
</comment>
<name>A0A2T0SJM0_9ACTN</name>
<dbReference type="EMBL" id="PVZG01000001">
    <property type="protein sequence ID" value="PRY33595.1"/>
    <property type="molecule type" value="Genomic_DNA"/>
</dbReference>
<evidence type="ECO:0000313" key="1">
    <source>
        <dbReference type="EMBL" id="PRY33595.1"/>
    </source>
</evidence>